<comment type="caution">
    <text evidence="3">The sequence shown here is derived from an EMBL/GenBank/DDBJ whole genome shotgun (WGS) entry which is preliminary data.</text>
</comment>
<dbReference type="InterPro" id="IPR025841">
    <property type="entry name" value="CP_ATPgrasp_2"/>
</dbReference>
<keyword evidence="4" id="KW-1185">Reference proteome</keyword>
<proteinExistence type="predicted"/>
<sequence>MTWSENILHPANADASAGLLADYTPLDGLPDELLDADGQMRPVWRDLISHLARHSPEALEAQFARGASYLREAGVFYRQYGGTGQDERDWPLDPIPVLLSASEWSGIESALKQRADLLEAVLADLYGENRLTREGHLPARLIAANPEWLRPLVGVRPASGHHLHFIAFDIGRRRDGRWWVLGDRTQAPSGAGYALENRMASLHSFAGFYRSARVQRIAEFFKAFRDSLNALSGANRAGILTPGPMNDGYFEHAYIARYLGLPLLEGEDLTVSNGELMVRTISGLQPIGVLWRRMDANWADPQELEEASQIGTPGLVAALRNGQLSMVNSLGAGVLEARAFLAFLPRLSEILLGAPLAMPNVATWWCGSKAERDHVSQNAASLMIGPANAAHMTLEPDPRISLGGENRSAADQPLAEWLESSGADLVGQEVVRLSTTPVWADGRLQPRAMTLRVFLARTEDGWQAMPGGYARIAAGADPSAVSLRRGGSVADVWVASGQASVSEAVTESPPIRPYRPSAGLLPGRAADNLFWLGRYIERAEGTMRLLRAYHGRLDEMPDGTANVLTLLETIFAARDLGTGKGIPDALVEMLSAATGSAGRLRDRFSVDAWSALADLQNTVKKMRGVVQPGDDAALALGVLLRKIAGFTGLVHENMYRFSGWRFLTLGRSVERALATTRLLLDLAGPTTPEAYELCIEVADSVMTHRRRYSVHTSRASLVDLIALDPLNPRSVAFHAEEIREQISLLPGAAENRQLSPLARTALRLSTDLAVHTTDSLDPSALSVVADQITALSEQIEATYFHQI</sequence>
<dbReference type="EMBL" id="JAHWQX010000002">
    <property type="protein sequence ID" value="MBW3097071.1"/>
    <property type="molecule type" value="Genomic_DNA"/>
</dbReference>
<dbReference type="PANTHER" id="PTHR34595">
    <property type="entry name" value="BLR5612 PROTEIN"/>
    <property type="match status" value="1"/>
</dbReference>
<name>A0ABS6WM81_9HYPH</name>
<reference evidence="3" key="1">
    <citation type="submission" date="2021-07" db="EMBL/GenBank/DDBJ databases">
        <title>Pseudohoeflea marina sp. nov. a polyhydroxyalcanoate-producing bacterium.</title>
        <authorList>
            <person name="Zheng W."/>
            <person name="Yu S."/>
            <person name="Huang Y."/>
        </authorList>
    </citation>
    <scope>NUCLEOTIDE SEQUENCE</scope>
    <source>
        <strain evidence="3">DP4N28-3</strain>
    </source>
</reference>
<dbReference type="InterPro" id="IPR007296">
    <property type="entry name" value="DUF403"/>
</dbReference>
<dbReference type="Pfam" id="PF04168">
    <property type="entry name" value="Alpha-E"/>
    <property type="match status" value="1"/>
</dbReference>
<accession>A0ABS6WM81</accession>
<gene>
    <name evidence="3" type="ORF">KY465_07245</name>
</gene>
<organism evidence="3 4">
    <name type="scientific">Pseudohoeflea coraliihabitans</name>
    <dbReference type="NCBI Taxonomy" id="2860393"/>
    <lineage>
        <taxon>Bacteria</taxon>
        <taxon>Pseudomonadati</taxon>
        <taxon>Pseudomonadota</taxon>
        <taxon>Alphaproteobacteria</taxon>
        <taxon>Hyphomicrobiales</taxon>
        <taxon>Rhizobiaceae</taxon>
        <taxon>Pseudohoeflea</taxon>
    </lineage>
</organism>
<feature type="domain" description="Circularly permuted ATP-grasp type 2" evidence="2">
    <location>
        <begin position="96"/>
        <end position="473"/>
    </location>
</feature>
<dbReference type="Proteomes" id="UP001430804">
    <property type="component" value="Unassembled WGS sequence"/>
</dbReference>
<feature type="domain" description="DUF403" evidence="1">
    <location>
        <begin position="521"/>
        <end position="800"/>
    </location>
</feature>
<evidence type="ECO:0000313" key="3">
    <source>
        <dbReference type="EMBL" id="MBW3097071.1"/>
    </source>
</evidence>
<dbReference type="Pfam" id="PF14403">
    <property type="entry name" value="CP_ATPgrasp_2"/>
    <property type="match status" value="1"/>
</dbReference>
<dbReference type="PANTHER" id="PTHR34595:SF2">
    <property type="entry name" value="BLR2978 PROTEIN"/>
    <property type="match status" value="1"/>
</dbReference>
<evidence type="ECO:0000259" key="1">
    <source>
        <dbReference type="Pfam" id="PF04168"/>
    </source>
</evidence>
<protein>
    <submittedName>
        <fullName evidence="3">Circularly permuted type 2 ATP-grasp protein</fullName>
    </submittedName>
</protein>
<evidence type="ECO:0000313" key="4">
    <source>
        <dbReference type="Proteomes" id="UP001430804"/>
    </source>
</evidence>
<evidence type="ECO:0000259" key="2">
    <source>
        <dbReference type="Pfam" id="PF14403"/>
    </source>
</evidence>
<dbReference type="InterPro" id="IPR051680">
    <property type="entry name" value="ATP-dep_Glu-Cys_Ligase-2"/>
</dbReference>
<dbReference type="RefSeq" id="WP_219201013.1">
    <property type="nucleotide sequence ID" value="NZ_JAHWQX010000002.1"/>
</dbReference>